<evidence type="ECO:0000259" key="7">
    <source>
        <dbReference type="PROSITE" id="PS50850"/>
    </source>
</evidence>
<comment type="caution">
    <text evidence="8">The sequence shown here is derived from an EMBL/GenBank/DDBJ whole genome shotgun (WGS) entry which is preliminary data.</text>
</comment>
<feature type="transmembrane region" description="Helical" evidence="6">
    <location>
        <begin position="84"/>
        <end position="102"/>
    </location>
</feature>
<feature type="compositionally biased region" description="Basic and acidic residues" evidence="5">
    <location>
        <begin position="7"/>
        <end position="20"/>
    </location>
</feature>
<feature type="transmembrane region" description="Helical" evidence="6">
    <location>
        <begin position="44"/>
        <end position="64"/>
    </location>
</feature>
<dbReference type="GO" id="GO:0005886">
    <property type="term" value="C:plasma membrane"/>
    <property type="evidence" value="ECO:0007669"/>
    <property type="project" value="TreeGrafter"/>
</dbReference>
<feature type="transmembrane region" description="Helical" evidence="6">
    <location>
        <begin position="369"/>
        <end position="387"/>
    </location>
</feature>
<keyword evidence="2 6" id="KW-0812">Transmembrane</keyword>
<feature type="transmembrane region" description="Helical" evidence="6">
    <location>
        <begin position="114"/>
        <end position="133"/>
    </location>
</feature>
<dbReference type="Pfam" id="PF07690">
    <property type="entry name" value="MFS_1"/>
    <property type="match status" value="1"/>
</dbReference>
<evidence type="ECO:0000256" key="1">
    <source>
        <dbReference type="ARBA" id="ARBA00004141"/>
    </source>
</evidence>
<keyword evidence="9" id="KW-1185">Reference proteome</keyword>
<protein>
    <recommendedName>
        <fullName evidence="7">Major facilitator superfamily (MFS) profile domain-containing protein</fullName>
    </recommendedName>
</protein>
<accession>A0A9W8H833</accession>
<dbReference type="PANTHER" id="PTHR23501">
    <property type="entry name" value="MAJOR FACILITATOR SUPERFAMILY"/>
    <property type="match status" value="1"/>
</dbReference>
<feature type="transmembrane region" description="Helical" evidence="6">
    <location>
        <begin position="394"/>
        <end position="411"/>
    </location>
</feature>
<dbReference type="PANTHER" id="PTHR23501:SF87">
    <property type="entry name" value="SIDEROPHORE IRON TRANSPORTER 2"/>
    <property type="match status" value="1"/>
</dbReference>
<evidence type="ECO:0000256" key="3">
    <source>
        <dbReference type="ARBA" id="ARBA00022989"/>
    </source>
</evidence>
<name>A0A9W8H833_9FUNG</name>
<dbReference type="EMBL" id="JANBUL010000133">
    <property type="protein sequence ID" value="KAJ2780563.1"/>
    <property type="molecule type" value="Genomic_DNA"/>
</dbReference>
<feature type="transmembrane region" description="Helical" evidence="6">
    <location>
        <begin position="257"/>
        <end position="277"/>
    </location>
</feature>
<dbReference type="InterPro" id="IPR036259">
    <property type="entry name" value="MFS_trans_sf"/>
</dbReference>
<dbReference type="OrthoDB" id="4088837at2759"/>
<feature type="transmembrane region" description="Helical" evidence="6">
    <location>
        <begin position="423"/>
        <end position="445"/>
    </location>
</feature>
<dbReference type="PROSITE" id="PS50850">
    <property type="entry name" value="MFS"/>
    <property type="match status" value="1"/>
</dbReference>
<dbReference type="InterPro" id="IPR020846">
    <property type="entry name" value="MFS_dom"/>
</dbReference>
<comment type="subcellular location">
    <subcellularLocation>
        <location evidence="1">Membrane</location>
        <topology evidence="1">Multi-pass membrane protein</topology>
    </subcellularLocation>
</comment>
<reference evidence="8" key="1">
    <citation type="submission" date="2022-07" db="EMBL/GenBank/DDBJ databases">
        <title>Phylogenomic reconstructions and comparative analyses of Kickxellomycotina fungi.</title>
        <authorList>
            <person name="Reynolds N.K."/>
            <person name="Stajich J.E."/>
            <person name="Barry K."/>
            <person name="Grigoriev I.V."/>
            <person name="Crous P."/>
            <person name="Smith M.E."/>
        </authorList>
    </citation>
    <scope>NUCLEOTIDE SEQUENCE</scope>
    <source>
        <strain evidence="8">NBRC 105414</strain>
    </source>
</reference>
<dbReference type="AlphaFoldDB" id="A0A9W8H833"/>
<evidence type="ECO:0000256" key="2">
    <source>
        <dbReference type="ARBA" id="ARBA00022692"/>
    </source>
</evidence>
<dbReference type="GO" id="GO:0022857">
    <property type="term" value="F:transmembrane transporter activity"/>
    <property type="evidence" value="ECO:0007669"/>
    <property type="project" value="InterPro"/>
</dbReference>
<dbReference type="SUPFAM" id="SSF103473">
    <property type="entry name" value="MFS general substrate transporter"/>
    <property type="match status" value="2"/>
</dbReference>
<evidence type="ECO:0000256" key="5">
    <source>
        <dbReference type="SAM" id="MobiDB-lite"/>
    </source>
</evidence>
<proteinExistence type="predicted"/>
<keyword evidence="4 6" id="KW-0472">Membrane</keyword>
<evidence type="ECO:0000313" key="9">
    <source>
        <dbReference type="Proteomes" id="UP001140217"/>
    </source>
</evidence>
<feature type="transmembrane region" description="Helical" evidence="6">
    <location>
        <begin position="139"/>
        <end position="161"/>
    </location>
</feature>
<feature type="region of interest" description="Disordered" evidence="5">
    <location>
        <begin position="1"/>
        <end position="24"/>
    </location>
</feature>
<keyword evidence="3 6" id="KW-1133">Transmembrane helix</keyword>
<dbReference type="Proteomes" id="UP001140217">
    <property type="component" value="Unassembled WGS sequence"/>
</dbReference>
<feature type="non-terminal residue" evidence="8">
    <location>
        <position position="464"/>
    </location>
</feature>
<dbReference type="Gene3D" id="1.20.1250.20">
    <property type="entry name" value="MFS general substrate transporter like domains"/>
    <property type="match status" value="1"/>
</dbReference>
<feature type="transmembrane region" description="Helical" evidence="6">
    <location>
        <begin position="200"/>
        <end position="223"/>
    </location>
</feature>
<feature type="transmembrane region" description="Helical" evidence="6">
    <location>
        <begin position="328"/>
        <end position="349"/>
    </location>
</feature>
<evidence type="ECO:0000256" key="4">
    <source>
        <dbReference type="ARBA" id="ARBA00023136"/>
    </source>
</evidence>
<sequence length="464" mass="50394">MDAQPSDDARRASLDRRSGAELDSASDTPLVGVRKKLATEWRRADKILIVGGIFLINFVIAMDLSATGTIQPRVLSDYNAMTRVGIINTVIYLLIAGIRPVFAKISDVFGHVQGLLLAMLLYTAGFLVCALARNFSAIFGGTVIAVLGQVGYSTLVAIILADILPIHLRGIITAYTSIPFIVNYYVGIEVGSGLIDKWHWVYGTLCIMAAVCPLPALFSLFRLDRRARRILRQEASAGPAPPKQPALRRFGRVLMELDIPGLLLLCGGCIAILAPLGMQLNTTYGWGSARVLAPLILGVAALAFFVYYECRLATFPVVPFRLLRTRTFTCAIVAAIFFYFTLNASLFYFNAFIQVTREVSARTAMLMQPGFVGYYVGLILGGWAMQFSKRYRRWAWLGWAMWLVAVCLMIRSRGSSGASNAEIVVVQALLGVGSGIVIGCVGIGVQASVGAVDLPIAITLYGMV</sequence>
<evidence type="ECO:0000256" key="6">
    <source>
        <dbReference type="SAM" id="Phobius"/>
    </source>
</evidence>
<organism evidence="8 9">
    <name type="scientific">Coemansia javaensis</name>
    <dbReference type="NCBI Taxonomy" id="2761396"/>
    <lineage>
        <taxon>Eukaryota</taxon>
        <taxon>Fungi</taxon>
        <taxon>Fungi incertae sedis</taxon>
        <taxon>Zoopagomycota</taxon>
        <taxon>Kickxellomycotina</taxon>
        <taxon>Kickxellomycetes</taxon>
        <taxon>Kickxellales</taxon>
        <taxon>Kickxellaceae</taxon>
        <taxon>Coemansia</taxon>
    </lineage>
</organism>
<feature type="transmembrane region" description="Helical" evidence="6">
    <location>
        <begin position="289"/>
        <end position="308"/>
    </location>
</feature>
<evidence type="ECO:0000313" key="8">
    <source>
        <dbReference type="EMBL" id="KAJ2780563.1"/>
    </source>
</evidence>
<feature type="domain" description="Major facilitator superfamily (MFS) profile" evidence="7">
    <location>
        <begin position="49"/>
        <end position="464"/>
    </location>
</feature>
<dbReference type="InterPro" id="IPR011701">
    <property type="entry name" value="MFS"/>
</dbReference>
<gene>
    <name evidence="8" type="ORF">H4R18_003392</name>
</gene>
<feature type="transmembrane region" description="Helical" evidence="6">
    <location>
        <begin position="168"/>
        <end position="188"/>
    </location>
</feature>